<dbReference type="eggNOG" id="ENOG502TDCE">
    <property type="taxonomic scope" value="Eukaryota"/>
</dbReference>
<dbReference type="VEuPathDB" id="FungiDB:HMPREF1541_02487"/>
<feature type="region of interest" description="Disordered" evidence="1">
    <location>
        <begin position="130"/>
        <end position="161"/>
    </location>
</feature>
<dbReference type="GeneID" id="19969826"/>
<dbReference type="AlphaFoldDB" id="W2S5K4"/>
<evidence type="ECO:0000313" key="2">
    <source>
        <dbReference type="EMBL" id="ETN43328.1"/>
    </source>
</evidence>
<evidence type="ECO:0000313" key="3">
    <source>
        <dbReference type="Proteomes" id="UP000030752"/>
    </source>
</evidence>
<dbReference type="EMBL" id="KB822718">
    <property type="protein sequence ID" value="ETN43328.1"/>
    <property type="molecule type" value="Genomic_DNA"/>
</dbReference>
<organism evidence="2 3">
    <name type="scientific">Cyphellophora europaea (strain CBS 101466)</name>
    <name type="common">Phialophora europaea</name>
    <dbReference type="NCBI Taxonomy" id="1220924"/>
    <lineage>
        <taxon>Eukaryota</taxon>
        <taxon>Fungi</taxon>
        <taxon>Dikarya</taxon>
        <taxon>Ascomycota</taxon>
        <taxon>Pezizomycotina</taxon>
        <taxon>Eurotiomycetes</taxon>
        <taxon>Chaetothyriomycetidae</taxon>
        <taxon>Chaetothyriales</taxon>
        <taxon>Cyphellophoraceae</taxon>
        <taxon>Cyphellophora</taxon>
    </lineage>
</organism>
<protein>
    <submittedName>
        <fullName evidence="2">Uncharacterized protein</fullName>
    </submittedName>
</protein>
<dbReference type="STRING" id="1220924.W2S5K4"/>
<dbReference type="HOGENOM" id="CLU_082152_0_0_1"/>
<feature type="region of interest" description="Disordered" evidence="1">
    <location>
        <begin position="1"/>
        <end position="39"/>
    </location>
</feature>
<feature type="region of interest" description="Disordered" evidence="1">
    <location>
        <begin position="248"/>
        <end position="270"/>
    </location>
</feature>
<proteinExistence type="predicted"/>
<feature type="compositionally biased region" description="Polar residues" evidence="1">
    <location>
        <begin position="79"/>
        <end position="103"/>
    </location>
</feature>
<gene>
    <name evidence="2" type="ORF">HMPREF1541_02487</name>
</gene>
<dbReference type="InParanoid" id="W2S5K4"/>
<feature type="region of interest" description="Disordered" evidence="1">
    <location>
        <begin position="61"/>
        <end position="118"/>
    </location>
</feature>
<sequence length="320" mass="35039">MNVFQQYPLQKRKRQIDDISDGDDDFQHPFKRKAPSSLAIRTTPPRAVSCGAAFGILNLPAPLTPDDSSGDESLPGDSQGPSSSVHRNTSGLNHGSSNTTTSMKVHISPGHNNDTDMILSSPTRPHFGRARSNDLVSPPRLTTNNTAFLSPPQTTNPLNDRIPTPIDSSFDMRLNHMPAAPRHQFPPRRKFLSPMMEQEPFGGPPTPVEDTMGMHATSTLDADVMMGYEQNSDSMSGLRVTCDDDDAMEQDTEPQTCSQDRLGLDGHASQDQGRAQALEVKIAKLHMGFMPGCSKCASKVPGHYSHVYWESKDGTKVFRP</sequence>
<keyword evidence="3" id="KW-1185">Reference proteome</keyword>
<name>W2S5K4_CYPE1</name>
<dbReference type="OrthoDB" id="2446291at2759"/>
<dbReference type="Proteomes" id="UP000030752">
    <property type="component" value="Unassembled WGS sequence"/>
</dbReference>
<evidence type="ECO:0000256" key="1">
    <source>
        <dbReference type="SAM" id="MobiDB-lite"/>
    </source>
</evidence>
<reference evidence="2 3" key="1">
    <citation type="submission" date="2013-03" db="EMBL/GenBank/DDBJ databases">
        <title>The Genome Sequence of Phialophora europaea CBS 101466.</title>
        <authorList>
            <consortium name="The Broad Institute Genomics Platform"/>
            <person name="Cuomo C."/>
            <person name="de Hoog S."/>
            <person name="Gorbushina A."/>
            <person name="Walker B."/>
            <person name="Young S.K."/>
            <person name="Zeng Q."/>
            <person name="Gargeya S."/>
            <person name="Fitzgerald M."/>
            <person name="Haas B."/>
            <person name="Abouelleil A."/>
            <person name="Allen A.W."/>
            <person name="Alvarado L."/>
            <person name="Arachchi H.M."/>
            <person name="Berlin A.M."/>
            <person name="Chapman S.B."/>
            <person name="Gainer-Dewar J."/>
            <person name="Goldberg J."/>
            <person name="Griggs A."/>
            <person name="Gujja S."/>
            <person name="Hansen M."/>
            <person name="Howarth C."/>
            <person name="Imamovic A."/>
            <person name="Ireland A."/>
            <person name="Larimer J."/>
            <person name="McCowan C."/>
            <person name="Murphy C."/>
            <person name="Pearson M."/>
            <person name="Poon T.W."/>
            <person name="Priest M."/>
            <person name="Roberts A."/>
            <person name="Saif S."/>
            <person name="Shea T."/>
            <person name="Sisk P."/>
            <person name="Sykes S."/>
            <person name="Wortman J."/>
            <person name="Nusbaum C."/>
            <person name="Birren B."/>
        </authorList>
    </citation>
    <scope>NUCLEOTIDE SEQUENCE [LARGE SCALE GENOMIC DNA]</scope>
    <source>
        <strain evidence="2 3">CBS 101466</strain>
    </source>
</reference>
<feature type="compositionally biased region" description="Polar residues" evidence="1">
    <location>
        <begin position="140"/>
        <end position="158"/>
    </location>
</feature>
<accession>W2S5K4</accession>
<dbReference type="RefSeq" id="XP_008715064.1">
    <property type="nucleotide sequence ID" value="XM_008716842.1"/>
</dbReference>